<dbReference type="RefSeq" id="WP_100859444.1">
    <property type="nucleotide sequence ID" value="NZ_PGCP01000011.1"/>
</dbReference>
<feature type="domain" description="Glyoxalase/fosfomycin resistance/dioxygenase" evidence="1">
    <location>
        <begin position="9"/>
        <end position="116"/>
    </location>
</feature>
<dbReference type="Proteomes" id="UP000232060">
    <property type="component" value="Unassembled WGS sequence"/>
</dbReference>
<dbReference type="InterPro" id="IPR029068">
    <property type="entry name" value="Glyas_Bleomycin-R_OHBP_Dase"/>
</dbReference>
<keyword evidence="3" id="KW-1185">Reference proteome</keyword>
<dbReference type="Gene3D" id="3.30.720.110">
    <property type="match status" value="1"/>
</dbReference>
<dbReference type="PIRSF" id="PIRSF039020">
    <property type="entry name" value="EhpR"/>
    <property type="match status" value="1"/>
</dbReference>
<protein>
    <submittedName>
        <fullName evidence="2">Drug:proton antiporter</fullName>
    </submittedName>
</protein>
<organism evidence="2 3">
    <name type="scientific">Aeromonas lusitana</name>
    <dbReference type="NCBI Taxonomy" id="931529"/>
    <lineage>
        <taxon>Bacteria</taxon>
        <taxon>Pseudomonadati</taxon>
        <taxon>Pseudomonadota</taxon>
        <taxon>Gammaproteobacteria</taxon>
        <taxon>Aeromonadales</taxon>
        <taxon>Aeromonadaceae</taxon>
        <taxon>Aeromonas</taxon>
    </lineage>
</organism>
<name>A0A2M8HB42_9GAMM</name>
<dbReference type="Pfam" id="PF00903">
    <property type="entry name" value="Glyoxalase"/>
    <property type="match status" value="1"/>
</dbReference>
<evidence type="ECO:0000313" key="3">
    <source>
        <dbReference type="Proteomes" id="UP000232060"/>
    </source>
</evidence>
<comment type="caution">
    <text evidence="2">The sequence shown here is derived from an EMBL/GenBank/DDBJ whole genome shotgun (WGS) entry which is preliminary data.</text>
</comment>
<dbReference type="InterPro" id="IPR026275">
    <property type="entry name" value="Glyoxalase/dOase/EhpR"/>
</dbReference>
<reference evidence="2 3" key="1">
    <citation type="submission" date="2017-11" db="EMBL/GenBank/DDBJ databases">
        <title>Draft genome sequence of environmental isolate Aeromonas lusitania sp. nov. MDC 2473.</title>
        <authorList>
            <person name="Colston S.M."/>
            <person name="Navarro A."/>
            <person name="Martinez-Murcia A.J."/>
            <person name="Graf J."/>
        </authorList>
    </citation>
    <scope>NUCLEOTIDE SEQUENCE [LARGE SCALE GENOMIC DNA]</scope>
    <source>
        <strain evidence="2 3">MDC 2473</strain>
    </source>
</reference>
<sequence>MHIPQFSILYVANPVRSALFYRELFQRAPVEECPSFAMFVFDSGARLALWAREQVKPVVSQEAGAMELAFPLPDDASVDASFAKWQADCLTIAQHPIRMEFGYTCVALDPDGHRLRLYCPAPELT</sequence>
<evidence type="ECO:0000259" key="1">
    <source>
        <dbReference type="Pfam" id="PF00903"/>
    </source>
</evidence>
<dbReference type="OrthoDB" id="9806945at2"/>
<dbReference type="EMBL" id="PGCP01000011">
    <property type="protein sequence ID" value="PJC93691.1"/>
    <property type="molecule type" value="Genomic_DNA"/>
</dbReference>
<dbReference type="AlphaFoldDB" id="A0A2M8HB42"/>
<gene>
    <name evidence="2" type="ORF">CUC44_08005</name>
</gene>
<dbReference type="Gene3D" id="3.30.720.120">
    <property type="match status" value="1"/>
</dbReference>
<proteinExistence type="predicted"/>
<dbReference type="SUPFAM" id="SSF54593">
    <property type="entry name" value="Glyoxalase/Bleomycin resistance protein/Dihydroxybiphenyl dioxygenase"/>
    <property type="match status" value="1"/>
</dbReference>
<dbReference type="InterPro" id="IPR004360">
    <property type="entry name" value="Glyas_Fos-R_dOase_dom"/>
</dbReference>
<evidence type="ECO:0000313" key="2">
    <source>
        <dbReference type="EMBL" id="PJC93691.1"/>
    </source>
</evidence>
<accession>A0A2M8HB42</accession>